<dbReference type="Gene3D" id="3.40.30.10">
    <property type="entry name" value="Glutaredoxin"/>
    <property type="match status" value="1"/>
</dbReference>
<proteinExistence type="predicted"/>
<comment type="caution">
    <text evidence="1">The sequence shown here is derived from an EMBL/GenBank/DDBJ whole genome shotgun (WGS) entry which is preliminary data.</text>
</comment>
<evidence type="ECO:0000313" key="1">
    <source>
        <dbReference type="EMBL" id="KKN96194.1"/>
    </source>
</evidence>
<organism evidence="1">
    <name type="scientific">marine sediment metagenome</name>
    <dbReference type="NCBI Taxonomy" id="412755"/>
    <lineage>
        <taxon>unclassified sequences</taxon>
        <taxon>metagenomes</taxon>
        <taxon>ecological metagenomes</taxon>
    </lineage>
</organism>
<dbReference type="SUPFAM" id="SSF52833">
    <property type="entry name" value="Thioredoxin-like"/>
    <property type="match status" value="1"/>
</dbReference>
<name>A0A0F9UWR0_9ZZZZ</name>
<dbReference type="InterPro" id="IPR036249">
    <property type="entry name" value="Thioredoxin-like_sf"/>
</dbReference>
<gene>
    <name evidence="1" type="ORF">LCGC14_0171240</name>
</gene>
<dbReference type="AlphaFoldDB" id="A0A0F9UWR0"/>
<reference evidence="1" key="1">
    <citation type="journal article" date="2015" name="Nature">
        <title>Complex archaea that bridge the gap between prokaryotes and eukaryotes.</title>
        <authorList>
            <person name="Spang A."/>
            <person name="Saw J.H."/>
            <person name="Jorgensen S.L."/>
            <person name="Zaremba-Niedzwiedzka K."/>
            <person name="Martijn J."/>
            <person name="Lind A.E."/>
            <person name="van Eijk R."/>
            <person name="Schleper C."/>
            <person name="Guy L."/>
            <person name="Ettema T.J."/>
        </authorList>
    </citation>
    <scope>NUCLEOTIDE SEQUENCE</scope>
</reference>
<accession>A0A0F9UWR0</accession>
<protein>
    <recommendedName>
        <fullName evidence="2">Thioredoxin domain-containing protein</fullName>
    </recommendedName>
</protein>
<sequence length="291" mass="32421">MNKFTSIGIAFVCGGLAVNAIPAISNTEQVNYAISSAIESAFTRLEQARIERENDSIDRLPNILDCQKMQWMENCSTINREAKKNPNAPIRLTNSDGVEFNFVPGTPSAIIRLQLEQSPEAAMEAVRYMDRTWGEYKMSAQLYQEAMWEAGPLENIIGLDRALALRDQPKDINTSSLSLSVFVHSQCGACEVQLSTLGKLQERYPELRIAVFQFDDNQAGFDRKITGNGLRGRILKPQEAEAALKAGVDKWPTVWIDNNASRKRETLSGVRTILQLENSLLGMTHVLNASK</sequence>
<dbReference type="EMBL" id="LAZR01000066">
    <property type="protein sequence ID" value="KKN96194.1"/>
    <property type="molecule type" value="Genomic_DNA"/>
</dbReference>
<evidence type="ECO:0008006" key="2">
    <source>
        <dbReference type="Google" id="ProtNLM"/>
    </source>
</evidence>